<evidence type="ECO:0000259" key="5">
    <source>
        <dbReference type="PROSITE" id="PS51720"/>
    </source>
</evidence>
<reference evidence="6" key="1">
    <citation type="submission" date="2022-03" db="EMBL/GenBank/DDBJ databases">
        <authorList>
            <person name="Martin C."/>
        </authorList>
    </citation>
    <scope>NUCLEOTIDE SEQUENCE</scope>
</reference>
<dbReference type="Pfam" id="PF04548">
    <property type="entry name" value="AIG1"/>
    <property type="match status" value="1"/>
</dbReference>
<organism evidence="6 7">
    <name type="scientific">Owenia fusiformis</name>
    <name type="common">Polychaete worm</name>
    <dbReference type="NCBI Taxonomy" id="6347"/>
    <lineage>
        <taxon>Eukaryota</taxon>
        <taxon>Metazoa</taxon>
        <taxon>Spiralia</taxon>
        <taxon>Lophotrochozoa</taxon>
        <taxon>Annelida</taxon>
        <taxon>Polychaeta</taxon>
        <taxon>Sedentaria</taxon>
        <taxon>Canalipalpata</taxon>
        <taxon>Sabellida</taxon>
        <taxon>Oweniida</taxon>
        <taxon>Oweniidae</taxon>
        <taxon>Owenia</taxon>
    </lineage>
</organism>
<dbReference type="PANTHER" id="PTHR10903">
    <property type="entry name" value="GTPASE, IMAP FAMILY MEMBER-RELATED"/>
    <property type="match status" value="1"/>
</dbReference>
<dbReference type="InterPro" id="IPR027417">
    <property type="entry name" value="P-loop_NTPase"/>
</dbReference>
<keyword evidence="2" id="KW-0547">Nucleotide-binding</keyword>
<evidence type="ECO:0000256" key="4">
    <source>
        <dbReference type="SAM" id="MobiDB-lite"/>
    </source>
</evidence>
<sequence length="322" mass="36233">MASESKQTDIRIVLLGLKGSGKSSTGNTILGWNRFNETANSASGVESEVKQLGLVTATIVDTPGLSSSEMYMHERLDEIMANLREETEPSPHVFCIILTTEAFTNEDIKTTELLQKALGEVAMQHAILLFTHGDELKGDRNVNINELFDQAPNELRQLRDMCGGRVFVINNRSSDSDSEVKGLFNSISKWKLDSVKFHGFTKDLDKKKKEKEDEGDEEDDEDAEDGEDEENDEDEENCEDKEDDEGEEDCEDKEDNEGEEDCEDKGDDKEDDDCEDKEDDEEEDDCEDKEDDEDGGECEEEGDGDEDNNEENEDDDEADSDE</sequence>
<dbReference type="SUPFAM" id="SSF52540">
    <property type="entry name" value="P-loop containing nucleoside triphosphate hydrolases"/>
    <property type="match status" value="1"/>
</dbReference>
<keyword evidence="3" id="KW-0342">GTP-binding</keyword>
<gene>
    <name evidence="6" type="ORF">OFUS_LOCUS12026</name>
</gene>
<comment type="caution">
    <text evidence="6">The sequence shown here is derived from an EMBL/GenBank/DDBJ whole genome shotgun (WGS) entry which is preliminary data.</text>
</comment>
<evidence type="ECO:0000256" key="3">
    <source>
        <dbReference type="ARBA" id="ARBA00023134"/>
    </source>
</evidence>
<dbReference type="InterPro" id="IPR006703">
    <property type="entry name" value="G_AIG1"/>
</dbReference>
<protein>
    <recommendedName>
        <fullName evidence="5">AIG1-type G domain-containing protein</fullName>
    </recommendedName>
</protein>
<dbReference type="GO" id="GO:0005525">
    <property type="term" value="F:GTP binding"/>
    <property type="evidence" value="ECO:0007669"/>
    <property type="project" value="UniProtKB-KW"/>
</dbReference>
<feature type="region of interest" description="Disordered" evidence="4">
    <location>
        <begin position="204"/>
        <end position="322"/>
    </location>
</feature>
<proteinExistence type="inferred from homology"/>
<dbReference type="AlphaFoldDB" id="A0A8S4P0N9"/>
<dbReference type="OrthoDB" id="431287at2759"/>
<comment type="similarity">
    <text evidence="1">Belongs to the TRAFAC class TrmE-Era-EngA-EngB-Septin-like GTPase superfamily. AIG1/Toc34/Toc159-like paraseptin GTPase family. IAN subfamily.</text>
</comment>
<keyword evidence="7" id="KW-1185">Reference proteome</keyword>
<evidence type="ECO:0000256" key="2">
    <source>
        <dbReference type="ARBA" id="ARBA00022741"/>
    </source>
</evidence>
<evidence type="ECO:0000313" key="7">
    <source>
        <dbReference type="Proteomes" id="UP000749559"/>
    </source>
</evidence>
<dbReference type="PANTHER" id="PTHR10903:SF170">
    <property type="entry name" value="GTPASE IMAP FAMILY MEMBER 7"/>
    <property type="match status" value="1"/>
</dbReference>
<feature type="domain" description="AIG1-type G" evidence="5">
    <location>
        <begin position="7"/>
        <end position="209"/>
    </location>
</feature>
<evidence type="ECO:0000313" key="6">
    <source>
        <dbReference type="EMBL" id="CAH1786061.1"/>
    </source>
</evidence>
<dbReference type="InterPro" id="IPR045058">
    <property type="entry name" value="GIMA/IAN/Toc"/>
</dbReference>
<feature type="compositionally biased region" description="Acidic residues" evidence="4">
    <location>
        <begin position="213"/>
        <end position="322"/>
    </location>
</feature>
<dbReference type="Gene3D" id="3.40.50.300">
    <property type="entry name" value="P-loop containing nucleotide triphosphate hydrolases"/>
    <property type="match status" value="1"/>
</dbReference>
<evidence type="ECO:0000256" key="1">
    <source>
        <dbReference type="ARBA" id="ARBA00008535"/>
    </source>
</evidence>
<dbReference type="PROSITE" id="PS51720">
    <property type="entry name" value="G_AIG1"/>
    <property type="match status" value="1"/>
</dbReference>
<name>A0A8S4P0N9_OWEFU</name>
<dbReference type="EMBL" id="CAIIXF020000006">
    <property type="protein sequence ID" value="CAH1786061.1"/>
    <property type="molecule type" value="Genomic_DNA"/>
</dbReference>
<accession>A0A8S4P0N9</accession>
<dbReference type="Proteomes" id="UP000749559">
    <property type="component" value="Unassembled WGS sequence"/>
</dbReference>